<dbReference type="OrthoDB" id="5911704at2759"/>
<evidence type="ECO:0000313" key="2">
    <source>
        <dbReference type="Proteomes" id="UP000298663"/>
    </source>
</evidence>
<proteinExistence type="predicted"/>
<reference evidence="1 2" key="2">
    <citation type="journal article" date="2019" name="G3 (Bethesda)">
        <title>Hybrid Assembly of the Genome of the Entomopathogenic Nematode Steinernema carpocapsae Identifies the X-Chromosome.</title>
        <authorList>
            <person name="Serra L."/>
            <person name="Macchietto M."/>
            <person name="Macias-Munoz A."/>
            <person name="McGill C.J."/>
            <person name="Rodriguez I.M."/>
            <person name="Rodriguez B."/>
            <person name="Murad R."/>
            <person name="Mortazavi A."/>
        </authorList>
    </citation>
    <scope>NUCLEOTIDE SEQUENCE [LARGE SCALE GENOMIC DNA]</scope>
    <source>
        <strain evidence="1 2">ALL</strain>
    </source>
</reference>
<keyword evidence="2" id="KW-1185">Reference proteome</keyword>
<comment type="caution">
    <text evidence="1">The sequence shown here is derived from an EMBL/GenBank/DDBJ whole genome shotgun (WGS) entry which is preliminary data.</text>
</comment>
<dbReference type="AlphaFoldDB" id="A0A4U5P0Y8"/>
<organism evidence="1 2">
    <name type="scientific">Steinernema carpocapsae</name>
    <name type="common">Entomopathogenic nematode</name>
    <dbReference type="NCBI Taxonomy" id="34508"/>
    <lineage>
        <taxon>Eukaryota</taxon>
        <taxon>Metazoa</taxon>
        <taxon>Ecdysozoa</taxon>
        <taxon>Nematoda</taxon>
        <taxon>Chromadorea</taxon>
        <taxon>Rhabditida</taxon>
        <taxon>Tylenchina</taxon>
        <taxon>Panagrolaimomorpha</taxon>
        <taxon>Strongyloidoidea</taxon>
        <taxon>Steinernematidae</taxon>
        <taxon>Steinernema</taxon>
    </lineage>
</organism>
<sequence>MQIYSPFRFRFVHASYAPRRCFSDLPCTDLPAQGCPLPVCLPSASSHNPCGHVVAAFESLQETNYGHCAKRRQCDRPFAPSVSRVRNFPNAYLIRTKRARRRFAADCAPANASL</sequence>
<gene>
    <name evidence="1" type="ORF">L596_013690</name>
</gene>
<name>A0A4U5P0Y8_STECR</name>
<accession>A0A4U5P0Y8</accession>
<dbReference type="Proteomes" id="UP000298663">
    <property type="component" value="Unassembled WGS sequence"/>
</dbReference>
<evidence type="ECO:0000313" key="1">
    <source>
        <dbReference type="EMBL" id="TKR89618.1"/>
    </source>
</evidence>
<protein>
    <submittedName>
        <fullName evidence="1">Uncharacterized protein</fullName>
    </submittedName>
</protein>
<reference evidence="1 2" key="1">
    <citation type="journal article" date="2015" name="Genome Biol.">
        <title>Comparative genomics of Steinernema reveals deeply conserved gene regulatory networks.</title>
        <authorList>
            <person name="Dillman A.R."/>
            <person name="Macchietto M."/>
            <person name="Porter C.F."/>
            <person name="Rogers A."/>
            <person name="Williams B."/>
            <person name="Antoshechkin I."/>
            <person name="Lee M.M."/>
            <person name="Goodwin Z."/>
            <person name="Lu X."/>
            <person name="Lewis E.E."/>
            <person name="Goodrich-Blair H."/>
            <person name="Stock S.P."/>
            <person name="Adams B.J."/>
            <person name="Sternberg P.W."/>
            <person name="Mortazavi A."/>
        </authorList>
    </citation>
    <scope>NUCLEOTIDE SEQUENCE [LARGE SCALE GENOMIC DNA]</scope>
    <source>
        <strain evidence="1 2">ALL</strain>
    </source>
</reference>
<dbReference type="EMBL" id="AZBU02000003">
    <property type="protein sequence ID" value="TKR89618.1"/>
    <property type="molecule type" value="Genomic_DNA"/>
</dbReference>